<feature type="domain" description="Pyruvate phosphate dikinase AMP/ATP-binding" evidence="14">
    <location>
        <begin position="22"/>
        <end position="366"/>
    </location>
</feature>
<dbReference type="Gene3D" id="3.30.470.20">
    <property type="entry name" value="ATP-grasp fold, B domain"/>
    <property type="match status" value="1"/>
</dbReference>
<dbReference type="EMBL" id="CP006867">
    <property type="protein sequence ID" value="ALU11792.1"/>
    <property type="molecule type" value="Genomic_DNA"/>
</dbReference>
<evidence type="ECO:0000256" key="10">
    <source>
        <dbReference type="ARBA" id="ARBA00022842"/>
    </source>
</evidence>
<evidence type="ECO:0000256" key="2">
    <source>
        <dbReference type="ARBA" id="ARBA00002988"/>
    </source>
</evidence>
<dbReference type="Pfam" id="PF01326">
    <property type="entry name" value="PPDK_N"/>
    <property type="match status" value="1"/>
</dbReference>
<protein>
    <recommendedName>
        <fullName evidence="12">Phosphoenolpyruvate synthase</fullName>
        <shortName evidence="12">PEP synthase</shortName>
        <ecNumber evidence="12">2.7.9.2</ecNumber>
    </recommendedName>
    <alternativeName>
        <fullName evidence="12">Pyruvate, water dikinase</fullName>
    </alternativeName>
</protein>
<keyword evidence="5 12" id="KW-0808">Transferase</keyword>
<dbReference type="Proteomes" id="UP000060778">
    <property type="component" value="Chromosome"/>
</dbReference>
<dbReference type="InterPro" id="IPR002192">
    <property type="entry name" value="PPDK_AMP/ATP-bd"/>
</dbReference>
<comment type="catalytic activity">
    <reaction evidence="11 12">
        <text>pyruvate + ATP + H2O = phosphoenolpyruvate + AMP + phosphate + 2 H(+)</text>
        <dbReference type="Rhea" id="RHEA:11364"/>
        <dbReference type="ChEBI" id="CHEBI:15361"/>
        <dbReference type="ChEBI" id="CHEBI:15377"/>
        <dbReference type="ChEBI" id="CHEBI:15378"/>
        <dbReference type="ChEBI" id="CHEBI:30616"/>
        <dbReference type="ChEBI" id="CHEBI:43474"/>
        <dbReference type="ChEBI" id="CHEBI:58702"/>
        <dbReference type="ChEBI" id="CHEBI:456215"/>
        <dbReference type="EC" id="2.7.9.2"/>
    </reaction>
</comment>
<dbReference type="SUPFAM" id="SSF56059">
    <property type="entry name" value="Glutathione synthetase ATP-binding domain-like"/>
    <property type="match status" value="1"/>
</dbReference>
<reference evidence="16 17" key="1">
    <citation type="submission" date="2013-11" db="EMBL/GenBank/DDBJ databases">
        <title>Comparative genomics of Ignicoccus.</title>
        <authorList>
            <person name="Podar M."/>
        </authorList>
    </citation>
    <scope>NUCLEOTIDE SEQUENCE [LARGE SCALE GENOMIC DNA]</scope>
    <source>
        <strain evidence="16 17">DSM 13165</strain>
    </source>
</reference>
<organism evidence="16 17">
    <name type="scientific">Ignicoccus islandicus DSM 13165</name>
    <dbReference type="NCBI Taxonomy" id="940295"/>
    <lineage>
        <taxon>Archaea</taxon>
        <taxon>Thermoproteota</taxon>
        <taxon>Thermoprotei</taxon>
        <taxon>Desulfurococcales</taxon>
        <taxon>Desulfurococcaceae</taxon>
        <taxon>Ignicoccus</taxon>
    </lineage>
</organism>
<evidence type="ECO:0000256" key="4">
    <source>
        <dbReference type="ARBA" id="ARBA00007837"/>
    </source>
</evidence>
<dbReference type="PROSITE" id="PS00742">
    <property type="entry name" value="PEP_ENZYMES_2"/>
    <property type="match status" value="1"/>
</dbReference>
<evidence type="ECO:0000259" key="13">
    <source>
        <dbReference type="Pfam" id="PF00391"/>
    </source>
</evidence>
<keyword evidence="8 12" id="KW-0418">Kinase</keyword>
<dbReference type="Gene3D" id="3.30.1490.20">
    <property type="entry name" value="ATP-grasp fold, A domain"/>
    <property type="match status" value="1"/>
</dbReference>
<evidence type="ECO:0000256" key="8">
    <source>
        <dbReference type="ARBA" id="ARBA00022777"/>
    </source>
</evidence>
<evidence type="ECO:0000256" key="7">
    <source>
        <dbReference type="ARBA" id="ARBA00022741"/>
    </source>
</evidence>
<dbReference type="InterPro" id="IPR013815">
    <property type="entry name" value="ATP_grasp_subdomain_1"/>
</dbReference>
<evidence type="ECO:0000256" key="9">
    <source>
        <dbReference type="ARBA" id="ARBA00022840"/>
    </source>
</evidence>
<evidence type="ECO:0000256" key="5">
    <source>
        <dbReference type="ARBA" id="ARBA00022679"/>
    </source>
</evidence>
<dbReference type="UniPathway" id="UPA00138"/>
<keyword evidence="6 12" id="KW-0479">Metal-binding</keyword>
<keyword evidence="7 12" id="KW-0547">Nucleotide-binding</keyword>
<dbReference type="Gene3D" id="3.50.30.10">
    <property type="entry name" value="Phosphohistidine domain"/>
    <property type="match status" value="1"/>
</dbReference>
<comment type="similarity">
    <text evidence="4 12">Belongs to the PEP-utilizing enzyme family.</text>
</comment>
<dbReference type="InterPro" id="IPR018274">
    <property type="entry name" value="PEP_util_AS"/>
</dbReference>
<dbReference type="InterPro" id="IPR023151">
    <property type="entry name" value="PEP_util_CS"/>
</dbReference>
<name>A0A0U3FQR1_9CREN</name>
<dbReference type="GO" id="GO:0046872">
    <property type="term" value="F:metal ion binding"/>
    <property type="evidence" value="ECO:0007669"/>
    <property type="project" value="UniProtKB-KW"/>
</dbReference>
<dbReference type="STRING" id="940295.EYM_04745"/>
<evidence type="ECO:0000256" key="3">
    <source>
        <dbReference type="ARBA" id="ARBA00004742"/>
    </source>
</evidence>
<dbReference type="OrthoDB" id="23397at2157"/>
<evidence type="ECO:0000313" key="17">
    <source>
        <dbReference type="Proteomes" id="UP000060778"/>
    </source>
</evidence>
<dbReference type="InterPro" id="IPR008279">
    <property type="entry name" value="PEP-util_enz_mobile_dom"/>
</dbReference>
<evidence type="ECO:0000256" key="6">
    <source>
        <dbReference type="ARBA" id="ARBA00022723"/>
    </source>
</evidence>
<dbReference type="RefSeq" id="WP_075049886.1">
    <property type="nucleotide sequence ID" value="NZ_CP006867.1"/>
</dbReference>
<dbReference type="SUPFAM" id="SSF51621">
    <property type="entry name" value="Phosphoenolpyruvate/pyruvate domain"/>
    <property type="match status" value="1"/>
</dbReference>
<accession>A0A0U3FQR1</accession>
<dbReference type="InterPro" id="IPR015813">
    <property type="entry name" value="Pyrv/PenolPyrv_kinase-like_dom"/>
</dbReference>
<dbReference type="GO" id="GO:0006094">
    <property type="term" value="P:gluconeogenesis"/>
    <property type="evidence" value="ECO:0007669"/>
    <property type="project" value="UniProtKB-UniPathway"/>
</dbReference>
<feature type="domain" description="PEP-utilising enzyme mobile" evidence="13">
    <location>
        <begin position="404"/>
        <end position="475"/>
    </location>
</feature>
<dbReference type="PATRIC" id="fig|940295.4.peg.907"/>
<dbReference type="Gene3D" id="3.20.20.60">
    <property type="entry name" value="Phosphoenolpyruvate-binding domains"/>
    <property type="match status" value="1"/>
</dbReference>
<dbReference type="AlphaFoldDB" id="A0A0U3FQR1"/>
<comment type="cofactor">
    <cofactor evidence="1 12">
        <name>Mg(2+)</name>
        <dbReference type="ChEBI" id="CHEBI:18420"/>
    </cofactor>
</comment>
<dbReference type="InterPro" id="IPR006319">
    <property type="entry name" value="PEP_synth"/>
</dbReference>
<dbReference type="FunFam" id="3.30.1490.20:FF:000010">
    <property type="entry name" value="Phosphoenolpyruvate synthase"/>
    <property type="match status" value="1"/>
</dbReference>
<comment type="function">
    <text evidence="2 12">Catalyzes the phosphorylation of pyruvate to phosphoenolpyruvate.</text>
</comment>
<dbReference type="NCBIfam" id="TIGR01418">
    <property type="entry name" value="PEP_synth"/>
    <property type="match status" value="1"/>
</dbReference>
<keyword evidence="9 12" id="KW-0067">ATP-binding</keyword>
<dbReference type="Pfam" id="PF00391">
    <property type="entry name" value="PEP-utilizers"/>
    <property type="match status" value="1"/>
</dbReference>
<evidence type="ECO:0000259" key="14">
    <source>
        <dbReference type="Pfam" id="PF01326"/>
    </source>
</evidence>
<gene>
    <name evidence="16" type="ORF">EYM_04745</name>
</gene>
<sequence length="821" mass="91611">MSQDKLNKVILWFEEIGKEDINLAGGKGANLGELVRAGIPVPPGFVVSSTAYRRFIKETGLLDKINDMLKDIDASNVKELEAKAEEIKKLILETPMPKDIEEAIRNAYRELAAKVGVDVNNLRVAVRSSATAEDLPDASFAGQQDTYLNVVGEDSVVEHVKKCWASLFNARAIAYRISKGIPHENVAMATVVQKMVNARSAGVMFTLDVRNGDRSKIVIESAWGLGEAVVGGKVTPDTFVVNKEVVRKYLDVDPTQVDENVLKEAIIEKHISKKEIAIRFDWEKGGTYEEPLPPELAEKPSLEDREIFALAQMGIKVEDHYKRPMDIEWALDADMEFPKNVFLLQARPETVWSAREEVKVRPSEEEEVEHVEAEVLVRGLPASPGIGIGVAKVLSDPKKDADKFNEGDVLVTKMTDPDWVPLMRKAAAIVTDEGGMTSHAAIVSRELGIPAVVGTKEATKKIKSGMTVTVDGYRGVVYKGKVRIGEEKKEEVTGGTGIGIPSEELRYLFPATGTKIYMNLGEPNAIDRYKDLPFDGIGLMRIEFIITDWIGYHPLYLIKEGKETYFINKLADGIAKVASAIYPRPVVVRFSDFKSNEYRGLKGGEEFEPEERNPMLGWRGVSRYISPTYEPAFRLELRAIKKVREEFGLKNVWVMLPFVRTTWEVEKVLKIMESEGLQRNRDFKVWIMAEVPSVVLLADEFSKLVDGFSIGSNDLTQLVLGADRDSDLLARMGYFDERDPAVLKAIETLIKTAHKYGRTVSICGQGPSVYPELVEFLVKAGIDSISVNPDAVIRTRYMVASVERKVMLQRLAKLEEKLGKE</sequence>
<dbReference type="NCBIfam" id="NF005057">
    <property type="entry name" value="PRK06464.1"/>
    <property type="match status" value="1"/>
</dbReference>
<dbReference type="GO" id="GO:0008986">
    <property type="term" value="F:pyruvate, water dikinase activity"/>
    <property type="evidence" value="ECO:0007669"/>
    <property type="project" value="UniProtKB-EC"/>
</dbReference>
<dbReference type="PROSITE" id="PS00370">
    <property type="entry name" value="PEP_ENZYMES_PHOS_SITE"/>
    <property type="match status" value="1"/>
</dbReference>
<keyword evidence="17" id="KW-1185">Reference proteome</keyword>
<dbReference type="KEGG" id="iis:EYM_04745"/>
<dbReference type="GeneID" id="30680338"/>
<comment type="pathway">
    <text evidence="3 12">Carbohydrate biosynthesis; gluconeogenesis.</text>
</comment>
<evidence type="ECO:0000256" key="12">
    <source>
        <dbReference type="PIRNR" id="PIRNR000854"/>
    </source>
</evidence>
<dbReference type="Pfam" id="PF02896">
    <property type="entry name" value="PEP-utilizers_C"/>
    <property type="match status" value="1"/>
</dbReference>
<dbReference type="InterPro" id="IPR036637">
    <property type="entry name" value="Phosphohistidine_dom_sf"/>
</dbReference>
<dbReference type="SUPFAM" id="SSF52009">
    <property type="entry name" value="Phosphohistidine domain"/>
    <property type="match status" value="1"/>
</dbReference>
<dbReference type="InterPro" id="IPR040442">
    <property type="entry name" value="Pyrv_kinase-like_dom_sf"/>
</dbReference>
<proteinExistence type="inferred from homology"/>
<dbReference type="EC" id="2.7.9.2" evidence="12"/>
<evidence type="ECO:0000256" key="11">
    <source>
        <dbReference type="ARBA" id="ARBA00047700"/>
    </source>
</evidence>
<dbReference type="PIRSF" id="PIRSF000854">
    <property type="entry name" value="PEP_synthase"/>
    <property type="match status" value="1"/>
</dbReference>
<dbReference type="PANTHER" id="PTHR43030:SF1">
    <property type="entry name" value="PHOSPHOENOLPYRUVATE SYNTHASE"/>
    <property type="match status" value="1"/>
</dbReference>
<feature type="domain" description="PEP-utilising enzyme C-terminal" evidence="15">
    <location>
        <begin position="511"/>
        <end position="803"/>
    </location>
</feature>
<dbReference type="PANTHER" id="PTHR43030">
    <property type="entry name" value="PHOSPHOENOLPYRUVATE SYNTHASE"/>
    <property type="match status" value="1"/>
</dbReference>
<keyword evidence="16" id="KW-0670">Pyruvate</keyword>
<dbReference type="InterPro" id="IPR000121">
    <property type="entry name" value="PEP_util_C"/>
</dbReference>
<keyword evidence="10 12" id="KW-0460">Magnesium</keyword>
<evidence type="ECO:0000313" key="16">
    <source>
        <dbReference type="EMBL" id="ALU11792.1"/>
    </source>
</evidence>
<evidence type="ECO:0000259" key="15">
    <source>
        <dbReference type="Pfam" id="PF02896"/>
    </source>
</evidence>
<evidence type="ECO:0000256" key="1">
    <source>
        <dbReference type="ARBA" id="ARBA00001946"/>
    </source>
</evidence>
<dbReference type="GO" id="GO:0005524">
    <property type="term" value="F:ATP binding"/>
    <property type="evidence" value="ECO:0007669"/>
    <property type="project" value="UniProtKB-KW"/>
</dbReference>